<evidence type="ECO:0000256" key="1">
    <source>
        <dbReference type="SAM" id="MobiDB-lite"/>
    </source>
</evidence>
<keyword evidence="3" id="KW-1185">Reference proteome</keyword>
<gene>
    <name evidence="2" type="ORF">AYBTSS11_LOCUS8942</name>
</gene>
<dbReference type="Proteomes" id="UP001189624">
    <property type="component" value="Chromosome 3"/>
</dbReference>
<dbReference type="EMBL" id="OY731400">
    <property type="protein sequence ID" value="CAJ1939082.1"/>
    <property type="molecule type" value="Genomic_DNA"/>
</dbReference>
<proteinExistence type="predicted"/>
<reference evidence="2" key="1">
    <citation type="submission" date="2023-10" db="EMBL/GenBank/DDBJ databases">
        <authorList>
            <person name="Domelevo Entfellner J.-B."/>
        </authorList>
    </citation>
    <scope>NUCLEOTIDE SEQUENCE</scope>
</reference>
<accession>A0AA86SC82</accession>
<name>A0AA86SC82_9FABA</name>
<dbReference type="Gramene" id="rna-AYBTSS11_LOCUS8942">
    <property type="protein sequence ID" value="CAJ1939082.1"/>
    <property type="gene ID" value="gene-AYBTSS11_LOCUS8942"/>
</dbReference>
<dbReference type="AlphaFoldDB" id="A0AA86SC82"/>
<feature type="region of interest" description="Disordered" evidence="1">
    <location>
        <begin position="1"/>
        <end position="25"/>
    </location>
</feature>
<evidence type="ECO:0000313" key="2">
    <source>
        <dbReference type="EMBL" id="CAJ1939082.1"/>
    </source>
</evidence>
<organism evidence="2 3">
    <name type="scientific">Sphenostylis stenocarpa</name>
    <dbReference type="NCBI Taxonomy" id="92480"/>
    <lineage>
        <taxon>Eukaryota</taxon>
        <taxon>Viridiplantae</taxon>
        <taxon>Streptophyta</taxon>
        <taxon>Embryophyta</taxon>
        <taxon>Tracheophyta</taxon>
        <taxon>Spermatophyta</taxon>
        <taxon>Magnoliopsida</taxon>
        <taxon>eudicotyledons</taxon>
        <taxon>Gunneridae</taxon>
        <taxon>Pentapetalae</taxon>
        <taxon>rosids</taxon>
        <taxon>fabids</taxon>
        <taxon>Fabales</taxon>
        <taxon>Fabaceae</taxon>
        <taxon>Papilionoideae</taxon>
        <taxon>50 kb inversion clade</taxon>
        <taxon>NPAAA clade</taxon>
        <taxon>indigoferoid/millettioid clade</taxon>
        <taxon>Phaseoleae</taxon>
        <taxon>Sphenostylis</taxon>
    </lineage>
</organism>
<evidence type="ECO:0000313" key="3">
    <source>
        <dbReference type="Proteomes" id="UP001189624"/>
    </source>
</evidence>
<sequence length="67" mass="7261">MDSYCRGVSPLVPSTPFAGTSSSKGTKRKVIMIDVDLNAQLESMSTGIYKLVDSIDESNKYSAKLTK</sequence>
<feature type="non-terminal residue" evidence="2">
    <location>
        <position position="67"/>
    </location>
</feature>
<protein>
    <submittedName>
        <fullName evidence="2">Uncharacterized protein</fullName>
    </submittedName>
</protein>